<name>A0ABV9B9T6_9ACTN</name>
<accession>A0ABV9B9T6</accession>
<protein>
    <recommendedName>
        <fullName evidence="3">Histidine kinase/HSP90-like ATPase domain-containing protein</fullName>
    </recommendedName>
</protein>
<evidence type="ECO:0008006" key="3">
    <source>
        <dbReference type="Google" id="ProtNLM"/>
    </source>
</evidence>
<comment type="caution">
    <text evidence="1">The sequence shown here is derived from an EMBL/GenBank/DDBJ whole genome shotgun (WGS) entry which is preliminary data.</text>
</comment>
<evidence type="ECO:0000313" key="1">
    <source>
        <dbReference type="EMBL" id="MFC4507013.1"/>
    </source>
</evidence>
<dbReference type="Gene3D" id="3.30.565.10">
    <property type="entry name" value="Histidine kinase-like ATPase, C-terminal domain"/>
    <property type="match status" value="1"/>
</dbReference>
<sequence length="156" mass="17329">MTLLPLEPEQEPPFTWDTRLQANEAAGPNARLRTRTQLTIANWRGNVDQASRVADKLMDNAVKHGKSFDDDKFPIRLIVLPEEDELAIEVDDANPEFPDFDQAVSRDLAGGPPRTGLEWALHYRGRLSWDVITDDAGQVTGKTVQAVLPAIWGGDV</sequence>
<dbReference type="RefSeq" id="WP_381177410.1">
    <property type="nucleotide sequence ID" value="NZ_JBHSFK010000050.1"/>
</dbReference>
<reference evidence="2" key="1">
    <citation type="journal article" date="2019" name="Int. J. Syst. Evol. Microbiol.">
        <title>The Global Catalogue of Microorganisms (GCM) 10K type strain sequencing project: providing services to taxonomists for standard genome sequencing and annotation.</title>
        <authorList>
            <consortium name="The Broad Institute Genomics Platform"/>
            <consortium name="The Broad Institute Genome Sequencing Center for Infectious Disease"/>
            <person name="Wu L."/>
            <person name="Ma J."/>
        </authorList>
    </citation>
    <scope>NUCLEOTIDE SEQUENCE [LARGE SCALE GENOMIC DNA]</scope>
    <source>
        <strain evidence="2">CGMCC 4.7177</strain>
    </source>
</reference>
<keyword evidence="2" id="KW-1185">Reference proteome</keyword>
<dbReference type="EMBL" id="JBHSFK010000050">
    <property type="protein sequence ID" value="MFC4507013.1"/>
    <property type="molecule type" value="Genomic_DNA"/>
</dbReference>
<gene>
    <name evidence="1" type="ORF">ACFPIH_47535</name>
</gene>
<evidence type="ECO:0000313" key="2">
    <source>
        <dbReference type="Proteomes" id="UP001595839"/>
    </source>
</evidence>
<proteinExistence type="predicted"/>
<dbReference type="SUPFAM" id="SSF55874">
    <property type="entry name" value="ATPase domain of HSP90 chaperone/DNA topoisomerase II/histidine kinase"/>
    <property type="match status" value="1"/>
</dbReference>
<dbReference type="InterPro" id="IPR036890">
    <property type="entry name" value="HATPase_C_sf"/>
</dbReference>
<dbReference type="Proteomes" id="UP001595839">
    <property type="component" value="Unassembled WGS sequence"/>
</dbReference>
<organism evidence="1 2">
    <name type="scientific">Streptomyces vulcanius</name>
    <dbReference type="NCBI Taxonomy" id="1441876"/>
    <lineage>
        <taxon>Bacteria</taxon>
        <taxon>Bacillati</taxon>
        <taxon>Actinomycetota</taxon>
        <taxon>Actinomycetes</taxon>
        <taxon>Kitasatosporales</taxon>
        <taxon>Streptomycetaceae</taxon>
        <taxon>Streptomyces</taxon>
    </lineage>
</organism>